<protein>
    <submittedName>
        <fullName evidence="1">E3 ubiquitin-protein ligase UPL4</fullName>
    </submittedName>
</protein>
<reference evidence="1" key="2">
    <citation type="journal article" date="2023" name="BMC Genomics">
        <title>Pest status, molecular evolution, and epigenetic factors derived from the genome assembly of Frankliniella fusca, a thysanopteran phytovirus vector.</title>
        <authorList>
            <person name="Catto M.A."/>
            <person name="Labadie P.E."/>
            <person name="Jacobson A.L."/>
            <person name="Kennedy G.G."/>
            <person name="Srinivasan R."/>
            <person name="Hunt B.G."/>
        </authorList>
    </citation>
    <scope>NUCLEOTIDE SEQUENCE</scope>
    <source>
        <strain evidence="1">PL_HMW_Pooled</strain>
    </source>
</reference>
<name>A0AAE1GVW8_9NEOP</name>
<accession>A0AAE1GVW8</accession>
<dbReference type="EMBL" id="JAHWGI010000120">
    <property type="protein sequence ID" value="KAK3909763.1"/>
    <property type="molecule type" value="Genomic_DNA"/>
</dbReference>
<organism evidence="1 2">
    <name type="scientific">Frankliniella fusca</name>
    <dbReference type="NCBI Taxonomy" id="407009"/>
    <lineage>
        <taxon>Eukaryota</taxon>
        <taxon>Metazoa</taxon>
        <taxon>Ecdysozoa</taxon>
        <taxon>Arthropoda</taxon>
        <taxon>Hexapoda</taxon>
        <taxon>Insecta</taxon>
        <taxon>Pterygota</taxon>
        <taxon>Neoptera</taxon>
        <taxon>Paraneoptera</taxon>
        <taxon>Thysanoptera</taxon>
        <taxon>Terebrantia</taxon>
        <taxon>Thripoidea</taxon>
        <taxon>Thripidae</taxon>
        <taxon>Frankliniella</taxon>
    </lineage>
</organism>
<dbReference type="Proteomes" id="UP001219518">
    <property type="component" value="Unassembled WGS sequence"/>
</dbReference>
<keyword evidence="2" id="KW-1185">Reference proteome</keyword>
<evidence type="ECO:0000313" key="1">
    <source>
        <dbReference type="EMBL" id="KAK3909763.1"/>
    </source>
</evidence>
<proteinExistence type="predicted"/>
<gene>
    <name evidence="1" type="ORF">KUF71_019772</name>
</gene>
<reference evidence="1" key="1">
    <citation type="submission" date="2021-07" db="EMBL/GenBank/DDBJ databases">
        <authorList>
            <person name="Catto M.A."/>
            <person name="Jacobson A."/>
            <person name="Kennedy G."/>
            <person name="Labadie P."/>
            <person name="Hunt B.G."/>
            <person name="Srinivasan R."/>
        </authorList>
    </citation>
    <scope>NUCLEOTIDE SEQUENCE</scope>
    <source>
        <strain evidence="1">PL_HMW_Pooled</strain>
        <tissue evidence="1">Head</tissue>
    </source>
</reference>
<dbReference type="AlphaFoldDB" id="A0AAE1GVW8"/>
<comment type="caution">
    <text evidence="1">The sequence shown here is derived from an EMBL/GenBank/DDBJ whole genome shotgun (WGS) entry which is preliminary data.</text>
</comment>
<evidence type="ECO:0000313" key="2">
    <source>
        <dbReference type="Proteomes" id="UP001219518"/>
    </source>
</evidence>
<sequence length="231" mass="26798">MPAASHRSRVTSPKKNLPFAQKLYSFHLTPKQHYLTHYPTLILRYGPLINFWTMRCEAKHKWFKKLVFTLGNYKNIPKSLAAKHQDHQAAVFSGTLEKQEKYGPARKVTVCEVSYKNLFTNMKYVVEVNWMYVKGMLIHPHESFVPVGYDEKEDRPEFLFVVNILAWPQTLVCKKVKTFEYDCQVGAYEVEVDEELVKCTVDQIIGHRVVYAHDVLGKKFIASKVCFGGSF</sequence>